<dbReference type="Proteomes" id="UP000603865">
    <property type="component" value="Unassembled WGS sequence"/>
</dbReference>
<protein>
    <submittedName>
        <fullName evidence="2">Glucose-1-phosphate thymidylyltransferase</fullName>
    </submittedName>
</protein>
<dbReference type="InterPro" id="IPR005835">
    <property type="entry name" value="NTP_transferase_dom"/>
</dbReference>
<reference evidence="2" key="2">
    <citation type="submission" date="2020-09" db="EMBL/GenBank/DDBJ databases">
        <authorList>
            <person name="Sun Q."/>
            <person name="Ohkuma M."/>
        </authorList>
    </citation>
    <scope>NUCLEOTIDE SEQUENCE</scope>
    <source>
        <strain evidence="2">JCM 31311</strain>
    </source>
</reference>
<dbReference type="PANTHER" id="PTHR42883:SF2">
    <property type="entry name" value="THYMIDYLYLTRANSFERASE"/>
    <property type="match status" value="1"/>
</dbReference>
<sequence length="354" mass="38166">MKAIIPAAGFGTRLRPLTFARPKPVLRVANKPIICHAIQTLCAAGVCDIGIVVSDLTHKAIETAVKGLEGVNIEYIYQNEMLGLGDAVKVSREWIGDTDFCVYLGDNLFEHGVSSFIRAFYEQQADAVIALVEVEQPSEFGVAVLDADNRITRLVEKPRVPPSNLAVAGLYCFRPTIFDQLEVLQPSARGEYEITDAIALQIEAGGRVLGERVKGWWKDTGKPQDLIDANRLLLCELHGCVLGSVSDSRLTGEVVVEAGAVVINSTILGPVTIAAGAHIENAYLGPYTSVGQGSLIRNSEVEYSVIDENTEIRDVAIRLQGCLIGVRAKVIGHGAIPRVHHFTLSDASVLELGC</sequence>
<comment type="caution">
    <text evidence="2">The sequence shown here is derived from an EMBL/GenBank/DDBJ whole genome shotgun (WGS) entry which is preliminary data.</text>
</comment>
<gene>
    <name evidence="2" type="ORF">GCM10008957_19330</name>
</gene>
<evidence type="ECO:0000313" key="3">
    <source>
        <dbReference type="Proteomes" id="UP000603865"/>
    </source>
</evidence>
<dbReference type="AlphaFoldDB" id="A0A918F426"/>
<dbReference type="RefSeq" id="WP_189089771.1">
    <property type="nucleotide sequence ID" value="NZ_BMQL01000008.1"/>
</dbReference>
<dbReference type="InterPro" id="IPR029044">
    <property type="entry name" value="Nucleotide-diphossugar_trans"/>
</dbReference>
<reference evidence="2" key="1">
    <citation type="journal article" date="2014" name="Int. J. Syst. Evol. Microbiol.">
        <title>Complete genome sequence of Corynebacterium casei LMG S-19264T (=DSM 44701T), isolated from a smear-ripened cheese.</title>
        <authorList>
            <consortium name="US DOE Joint Genome Institute (JGI-PGF)"/>
            <person name="Walter F."/>
            <person name="Albersmeier A."/>
            <person name="Kalinowski J."/>
            <person name="Ruckert C."/>
        </authorList>
    </citation>
    <scope>NUCLEOTIDE SEQUENCE</scope>
    <source>
        <strain evidence="2">JCM 31311</strain>
    </source>
</reference>
<dbReference type="NCBIfam" id="TIGR01208">
    <property type="entry name" value="rmlA_long"/>
    <property type="match status" value="1"/>
</dbReference>
<evidence type="ECO:0000259" key="1">
    <source>
        <dbReference type="Pfam" id="PF00483"/>
    </source>
</evidence>
<proteinExistence type="predicted"/>
<dbReference type="Gene3D" id="3.90.550.10">
    <property type="entry name" value="Spore Coat Polysaccharide Biosynthesis Protein SpsA, Chain A"/>
    <property type="match status" value="1"/>
</dbReference>
<dbReference type="SUPFAM" id="SSF53448">
    <property type="entry name" value="Nucleotide-diphospho-sugar transferases"/>
    <property type="match status" value="1"/>
</dbReference>
<dbReference type="CDD" id="cd04189">
    <property type="entry name" value="G1P_TT_long"/>
    <property type="match status" value="1"/>
</dbReference>
<name>A0A918F426_9DEIO</name>
<dbReference type="EMBL" id="BMQL01000008">
    <property type="protein sequence ID" value="GGR06667.1"/>
    <property type="molecule type" value="Genomic_DNA"/>
</dbReference>
<keyword evidence="3" id="KW-1185">Reference proteome</keyword>
<feature type="domain" description="Nucleotidyl transferase" evidence="1">
    <location>
        <begin position="2"/>
        <end position="233"/>
    </location>
</feature>
<dbReference type="Gene3D" id="2.160.10.10">
    <property type="entry name" value="Hexapeptide repeat proteins"/>
    <property type="match status" value="1"/>
</dbReference>
<accession>A0A918F426</accession>
<organism evidence="2 3">
    <name type="scientific">Deinococcus ruber</name>
    <dbReference type="NCBI Taxonomy" id="1848197"/>
    <lineage>
        <taxon>Bacteria</taxon>
        <taxon>Thermotogati</taxon>
        <taxon>Deinococcota</taxon>
        <taxon>Deinococci</taxon>
        <taxon>Deinococcales</taxon>
        <taxon>Deinococcaceae</taxon>
        <taxon>Deinococcus</taxon>
    </lineage>
</organism>
<dbReference type="PANTHER" id="PTHR42883">
    <property type="entry name" value="GLUCOSE-1-PHOSPHATE THYMIDYLTRANSFERASE"/>
    <property type="match status" value="1"/>
</dbReference>
<dbReference type="Pfam" id="PF00483">
    <property type="entry name" value="NTP_transferase"/>
    <property type="match status" value="1"/>
</dbReference>
<evidence type="ECO:0000313" key="2">
    <source>
        <dbReference type="EMBL" id="GGR06667.1"/>
    </source>
</evidence>
<dbReference type="InterPro" id="IPR005908">
    <property type="entry name" value="G1P_thy_trans_l"/>
</dbReference>